<evidence type="ECO:0000313" key="3">
    <source>
        <dbReference type="Proteomes" id="UP001280581"/>
    </source>
</evidence>
<dbReference type="EMBL" id="WVTA01000002">
    <property type="protein sequence ID" value="KAK3215650.1"/>
    <property type="molecule type" value="Genomic_DNA"/>
</dbReference>
<accession>A0AAN6M3F6</accession>
<evidence type="ECO:0000256" key="1">
    <source>
        <dbReference type="SAM" id="SignalP"/>
    </source>
</evidence>
<feature type="chain" id="PRO_5043035792" description="C-type lectin domain-containing protein" evidence="1">
    <location>
        <begin position="17"/>
        <end position="344"/>
    </location>
</feature>
<proteinExistence type="predicted"/>
<protein>
    <recommendedName>
        <fullName evidence="4">C-type lectin domain-containing protein</fullName>
    </recommendedName>
</protein>
<comment type="caution">
    <text evidence="2">The sequence shown here is derived from an EMBL/GenBank/DDBJ whole genome shotgun (WGS) entry which is preliminary data.</text>
</comment>
<keyword evidence="1" id="KW-0732">Signal</keyword>
<reference evidence="2 3" key="1">
    <citation type="submission" date="2021-02" db="EMBL/GenBank/DDBJ databases">
        <title>Genome assembly of Pseudopithomyces chartarum.</title>
        <authorList>
            <person name="Jauregui R."/>
            <person name="Singh J."/>
            <person name="Voisey C."/>
        </authorList>
    </citation>
    <scope>NUCLEOTIDE SEQUENCE [LARGE SCALE GENOMIC DNA]</scope>
    <source>
        <strain evidence="2 3">AGR01</strain>
    </source>
</reference>
<evidence type="ECO:0000313" key="2">
    <source>
        <dbReference type="EMBL" id="KAK3215650.1"/>
    </source>
</evidence>
<feature type="signal peptide" evidence="1">
    <location>
        <begin position="1"/>
        <end position="16"/>
    </location>
</feature>
<dbReference type="AlphaFoldDB" id="A0AAN6M3F6"/>
<gene>
    <name evidence="2" type="ORF">GRF29_8g666571</name>
</gene>
<name>A0AAN6M3F6_9PLEO</name>
<evidence type="ECO:0008006" key="4">
    <source>
        <dbReference type="Google" id="ProtNLM"/>
    </source>
</evidence>
<dbReference type="Proteomes" id="UP001280581">
    <property type="component" value="Unassembled WGS sequence"/>
</dbReference>
<organism evidence="2 3">
    <name type="scientific">Pseudopithomyces chartarum</name>
    <dbReference type="NCBI Taxonomy" id="1892770"/>
    <lineage>
        <taxon>Eukaryota</taxon>
        <taxon>Fungi</taxon>
        <taxon>Dikarya</taxon>
        <taxon>Ascomycota</taxon>
        <taxon>Pezizomycotina</taxon>
        <taxon>Dothideomycetes</taxon>
        <taxon>Pleosporomycetidae</taxon>
        <taxon>Pleosporales</taxon>
        <taxon>Massarineae</taxon>
        <taxon>Didymosphaeriaceae</taxon>
        <taxon>Pseudopithomyces</taxon>
    </lineage>
</organism>
<sequence>MLVQLLIFVLSALALSVPDPQIPNGEHLNCTFIVQIKEVCRFNDKFVEKMDLNTEARINSISSPKGNPVANYNEGLHINKESLSIHTNVPQEIVVGELDIARPDNAGDVNFQWTYNPSGGRPLTEEWTESKNGTDDRYGCFGQDWNEGKTPVCSYDHPVTERPPHKCDLYSTMLSKLFLLIIFAVMAMAAPSELATRDWRNCKFTTYAVETCQRDPSTGTPTKTTRVQMSNVLTPSGNPIPDIPSGDSLTPLTVHISNRDEKIDGDLTINAAAAGNKLQFGWTWVNPETKSPETVTWGEDDDGKTTRYGCQKHAWSKDGTECSSTENPEDRREVQLNCFFRCRN</sequence>
<keyword evidence="3" id="KW-1185">Reference proteome</keyword>